<dbReference type="Proteomes" id="UP000291591">
    <property type="component" value="Unassembled WGS sequence"/>
</dbReference>
<reference evidence="2 3" key="1">
    <citation type="submission" date="2019-02" db="EMBL/GenBank/DDBJ databases">
        <title>Sequencing the genomes of 1000 actinobacteria strains.</title>
        <authorList>
            <person name="Klenk H.-P."/>
        </authorList>
    </citation>
    <scope>NUCLEOTIDE SEQUENCE [LARGE SCALE GENOMIC DNA]</scope>
    <source>
        <strain evidence="2 3">DSM 45779</strain>
    </source>
</reference>
<dbReference type="GO" id="GO:0003723">
    <property type="term" value="F:RNA binding"/>
    <property type="evidence" value="ECO:0007669"/>
    <property type="project" value="InterPro"/>
</dbReference>
<feature type="domain" description="ANTAR" evidence="1">
    <location>
        <begin position="143"/>
        <end position="204"/>
    </location>
</feature>
<dbReference type="SMART" id="SM01012">
    <property type="entry name" value="ANTAR"/>
    <property type="match status" value="1"/>
</dbReference>
<keyword evidence="3" id="KW-1185">Reference proteome</keyword>
<dbReference type="PROSITE" id="PS50921">
    <property type="entry name" value="ANTAR"/>
    <property type="match status" value="1"/>
</dbReference>
<dbReference type="InterPro" id="IPR005561">
    <property type="entry name" value="ANTAR"/>
</dbReference>
<dbReference type="InterPro" id="IPR012074">
    <property type="entry name" value="GAF_ANTAR"/>
</dbReference>
<dbReference type="SUPFAM" id="SSF52172">
    <property type="entry name" value="CheY-like"/>
    <property type="match status" value="1"/>
</dbReference>
<evidence type="ECO:0000259" key="1">
    <source>
        <dbReference type="PROSITE" id="PS50921"/>
    </source>
</evidence>
<dbReference type="InterPro" id="IPR036388">
    <property type="entry name" value="WH-like_DNA-bd_sf"/>
</dbReference>
<dbReference type="PIRSF" id="PIRSF036625">
    <property type="entry name" value="GAF_ANTAR"/>
    <property type="match status" value="1"/>
</dbReference>
<name>A0A4Q7UX48_PSEST</name>
<gene>
    <name evidence="2" type="ORF">EV383_3524</name>
</gene>
<sequence length="212" mass="22433">MDDHDDRLRLGLREILDNAVRDVPGADGAVVTVLRDDAVTTGRPRLERLVGGWACDEGPCVDAMLARRTTTILLDDVETEAAERWPDYAGTAGRSGVRSVLSFVMAPPGAAPAAVSFHAGRSGVLGDPSRTVGMVFVLQAAVALYGGQQVGRLIEILGTRDVIGQATGILMERFGLDDEQAYAMLVSSAQDTDTSLLDIATWLTGQGKPPLS</sequence>
<evidence type="ECO:0000313" key="2">
    <source>
        <dbReference type="EMBL" id="RZT86627.1"/>
    </source>
</evidence>
<protein>
    <submittedName>
        <fullName evidence="2">ANTAR domain-containing protein</fullName>
    </submittedName>
</protein>
<dbReference type="EMBL" id="SHKL01000001">
    <property type="protein sequence ID" value="RZT86627.1"/>
    <property type="molecule type" value="Genomic_DNA"/>
</dbReference>
<dbReference type="AlphaFoldDB" id="A0A4Q7UX48"/>
<proteinExistence type="predicted"/>
<dbReference type="Gene3D" id="1.10.10.10">
    <property type="entry name" value="Winged helix-like DNA-binding domain superfamily/Winged helix DNA-binding domain"/>
    <property type="match status" value="1"/>
</dbReference>
<accession>A0A4Q7UX48</accession>
<dbReference type="Pfam" id="PF03861">
    <property type="entry name" value="ANTAR"/>
    <property type="match status" value="1"/>
</dbReference>
<organism evidence="2 3">
    <name type="scientific">Pseudonocardia sediminis</name>
    <dbReference type="NCBI Taxonomy" id="1397368"/>
    <lineage>
        <taxon>Bacteria</taxon>
        <taxon>Bacillati</taxon>
        <taxon>Actinomycetota</taxon>
        <taxon>Actinomycetes</taxon>
        <taxon>Pseudonocardiales</taxon>
        <taxon>Pseudonocardiaceae</taxon>
        <taxon>Pseudonocardia</taxon>
    </lineage>
</organism>
<comment type="caution">
    <text evidence="2">The sequence shown here is derived from an EMBL/GenBank/DDBJ whole genome shotgun (WGS) entry which is preliminary data.</text>
</comment>
<evidence type="ECO:0000313" key="3">
    <source>
        <dbReference type="Proteomes" id="UP000291591"/>
    </source>
</evidence>
<dbReference type="InterPro" id="IPR011006">
    <property type="entry name" value="CheY-like_superfamily"/>
</dbReference>